<sequence>MLRATRLFAEKEDGFTEEAQEQKSRLESIHALPSNPKSGDWQWPFAPEALGLDTPIGEFLLHELESLDRELRAVMADRPHLEEYTRELENQIRELNQKTQSKREELAAAIGTNAAIAEMGKQSTAAAKTVGRISYFLDTYRSDDDFADLEARVEEWKAQVTQLERESGVDDSAERLSSTLNIISNRVGRYVAELEAEFSEYPFRFDLNRLTVVADRPERPILMNKTGGASNHLAYHLGVMLALHHFASDTRRPMPSFLFLDQPTQVYFPSEQIYKSISGSIEETERDSDLEKVRKLFAMLHRFAIEECPGFQIIVTEHANLRDQWFQDSLVEEPWTKPPALVPEGWKGLT</sequence>
<accession>A0A450YQD3</accession>
<feature type="coiled-coil region" evidence="1">
    <location>
        <begin position="78"/>
        <end position="105"/>
    </location>
</feature>
<name>A0A450YQD3_9GAMM</name>
<keyword evidence="1" id="KW-0175">Coiled coil</keyword>
<evidence type="ECO:0000313" key="2">
    <source>
        <dbReference type="EMBL" id="VFK43716.1"/>
    </source>
</evidence>
<organism evidence="2">
    <name type="scientific">Candidatus Kentrum sp. TC</name>
    <dbReference type="NCBI Taxonomy" id="2126339"/>
    <lineage>
        <taxon>Bacteria</taxon>
        <taxon>Pseudomonadati</taxon>
        <taxon>Pseudomonadota</taxon>
        <taxon>Gammaproteobacteria</taxon>
        <taxon>Candidatus Kentrum</taxon>
    </lineage>
</organism>
<dbReference type="AlphaFoldDB" id="A0A450YQD3"/>
<proteinExistence type="predicted"/>
<protein>
    <recommendedName>
        <fullName evidence="3">DUF3732 domain-containing protein</fullName>
    </recommendedName>
</protein>
<dbReference type="Pfam" id="PF12532">
    <property type="entry name" value="DUF3732"/>
    <property type="match status" value="1"/>
</dbReference>
<dbReference type="InterPro" id="IPR022205">
    <property type="entry name" value="DUF3732"/>
</dbReference>
<evidence type="ECO:0008006" key="3">
    <source>
        <dbReference type="Google" id="ProtNLM"/>
    </source>
</evidence>
<dbReference type="Gene3D" id="1.10.287.1490">
    <property type="match status" value="1"/>
</dbReference>
<dbReference type="EMBL" id="CAADFS010000018">
    <property type="protein sequence ID" value="VFK43716.1"/>
    <property type="molecule type" value="Genomic_DNA"/>
</dbReference>
<reference evidence="2" key="1">
    <citation type="submission" date="2019-02" db="EMBL/GenBank/DDBJ databases">
        <authorList>
            <person name="Gruber-Vodicka R. H."/>
            <person name="Seah K. B. B."/>
        </authorList>
    </citation>
    <scope>NUCLEOTIDE SEQUENCE</scope>
    <source>
        <strain evidence="2">BECK_BZ123</strain>
    </source>
</reference>
<evidence type="ECO:0000256" key="1">
    <source>
        <dbReference type="SAM" id="Coils"/>
    </source>
</evidence>
<gene>
    <name evidence="2" type="ORF">BECKTC1821D_GA0114238_10184</name>
</gene>